<name>X6NSI8_RETFI</name>
<dbReference type="InterPro" id="IPR017441">
    <property type="entry name" value="Protein_kinase_ATP_BS"/>
</dbReference>
<keyword evidence="2" id="KW-0472">Membrane</keyword>
<keyword evidence="2" id="KW-0812">Transmembrane</keyword>
<evidence type="ECO:0000256" key="3">
    <source>
        <dbReference type="SAM" id="SignalP"/>
    </source>
</evidence>
<keyword evidence="3" id="KW-0732">Signal</keyword>
<sequence>MKTLLGLCFFLFLGTFNRQSFLSTASPHDWKNPNAVPPAKENVSAKTNVEPSYEIVVGQRFQLHKKLGKGSFGVTYEAIDLLTTSKIALKVIKAQFFTPFRAIYWVFINFTFLFVFVVGKKTRIFHQLGTTNIGQIAKL</sequence>
<keyword evidence="1" id="KW-0547">Nucleotide-binding</keyword>
<evidence type="ECO:0000313" key="5">
    <source>
        <dbReference type="EMBL" id="ETO28292.1"/>
    </source>
</evidence>
<feature type="binding site" evidence="1">
    <location>
        <position position="90"/>
    </location>
    <ligand>
        <name>ATP</name>
        <dbReference type="ChEBI" id="CHEBI:30616"/>
    </ligand>
</feature>
<feature type="domain" description="Protein kinase" evidence="4">
    <location>
        <begin position="61"/>
        <end position="139"/>
    </location>
</feature>
<dbReference type="PROSITE" id="PS00107">
    <property type="entry name" value="PROTEIN_KINASE_ATP"/>
    <property type="match status" value="1"/>
</dbReference>
<keyword evidence="6" id="KW-1185">Reference proteome</keyword>
<dbReference type="SUPFAM" id="SSF56112">
    <property type="entry name" value="Protein kinase-like (PK-like)"/>
    <property type="match status" value="1"/>
</dbReference>
<dbReference type="InterPro" id="IPR000719">
    <property type="entry name" value="Prot_kinase_dom"/>
</dbReference>
<dbReference type="Gene3D" id="3.30.200.20">
    <property type="entry name" value="Phosphorylase Kinase, domain 1"/>
    <property type="match status" value="1"/>
</dbReference>
<dbReference type="Proteomes" id="UP000023152">
    <property type="component" value="Unassembled WGS sequence"/>
</dbReference>
<evidence type="ECO:0000259" key="4">
    <source>
        <dbReference type="PROSITE" id="PS50011"/>
    </source>
</evidence>
<dbReference type="EMBL" id="ASPP01006748">
    <property type="protein sequence ID" value="ETO28292.1"/>
    <property type="molecule type" value="Genomic_DNA"/>
</dbReference>
<evidence type="ECO:0000256" key="1">
    <source>
        <dbReference type="PROSITE-ProRule" id="PRU10141"/>
    </source>
</evidence>
<proteinExistence type="predicted"/>
<comment type="caution">
    <text evidence="5">The sequence shown here is derived from an EMBL/GenBank/DDBJ whole genome shotgun (WGS) entry which is preliminary data.</text>
</comment>
<dbReference type="InterPro" id="IPR011009">
    <property type="entry name" value="Kinase-like_dom_sf"/>
</dbReference>
<keyword evidence="2" id="KW-1133">Transmembrane helix</keyword>
<evidence type="ECO:0000256" key="2">
    <source>
        <dbReference type="SAM" id="Phobius"/>
    </source>
</evidence>
<dbReference type="GO" id="GO:0005524">
    <property type="term" value="F:ATP binding"/>
    <property type="evidence" value="ECO:0007669"/>
    <property type="project" value="UniProtKB-UniRule"/>
</dbReference>
<feature type="signal peptide" evidence="3">
    <location>
        <begin position="1"/>
        <end position="18"/>
    </location>
</feature>
<dbReference type="GO" id="GO:0004672">
    <property type="term" value="F:protein kinase activity"/>
    <property type="evidence" value="ECO:0007669"/>
    <property type="project" value="InterPro"/>
</dbReference>
<evidence type="ECO:0000313" key="6">
    <source>
        <dbReference type="Proteomes" id="UP000023152"/>
    </source>
</evidence>
<reference evidence="5 6" key="1">
    <citation type="journal article" date="2013" name="Curr. Biol.">
        <title>The Genome of the Foraminiferan Reticulomyxa filosa.</title>
        <authorList>
            <person name="Glockner G."/>
            <person name="Hulsmann N."/>
            <person name="Schleicher M."/>
            <person name="Noegel A.A."/>
            <person name="Eichinger L."/>
            <person name="Gallinger C."/>
            <person name="Pawlowski J."/>
            <person name="Sierra R."/>
            <person name="Euteneuer U."/>
            <person name="Pillet L."/>
            <person name="Moustafa A."/>
            <person name="Platzer M."/>
            <person name="Groth M."/>
            <person name="Szafranski K."/>
            <person name="Schliwa M."/>
        </authorList>
    </citation>
    <scope>NUCLEOTIDE SEQUENCE [LARGE SCALE GENOMIC DNA]</scope>
</reference>
<feature type="chain" id="PRO_5004975566" description="Protein kinase domain-containing protein" evidence="3">
    <location>
        <begin position="19"/>
        <end position="139"/>
    </location>
</feature>
<keyword evidence="1" id="KW-0067">ATP-binding</keyword>
<gene>
    <name evidence="5" type="ORF">RFI_08838</name>
</gene>
<organism evidence="5 6">
    <name type="scientific">Reticulomyxa filosa</name>
    <dbReference type="NCBI Taxonomy" id="46433"/>
    <lineage>
        <taxon>Eukaryota</taxon>
        <taxon>Sar</taxon>
        <taxon>Rhizaria</taxon>
        <taxon>Retaria</taxon>
        <taxon>Foraminifera</taxon>
        <taxon>Monothalamids</taxon>
        <taxon>Reticulomyxidae</taxon>
        <taxon>Reticulomyxa</taxon>
    </lineage>
</organism>
<dbReference type="AlphaFoldDB" id="X6NSI8"/>
<accession>X6NSI8</accession>
<feature type="transmembrane region" description="Helical" evidence="2">
    <location>
        <begin position="102"/>
        <end position="119"/>
    </location>
</feature>
<protein>
    <recommendedName>
        <fullName evidence="4">Protein kinase domain-containing protein</fullName>
    </recommendedName>
</protein>
<dbReference type="PROSITE" id="PS50011">
    <property type="entry name" value="PROTEIN_KINASE_DOM"/>
    <property type="match status" value="1"/>
</dbReference>